<comment type="caution">
    <text evidence="3">The sequence shown here is derived from an EMBL/GenBank/DDBJ whole genome shotgun (WGS) entry which is preliminary data.</text>
</comment>
<accession>A0AAD3TCZ5</accession>
<evidence type="ECO:0000313" key="4">
    <source>
        <dbReference type="Proteomes" id="UP001279734"/>
    </source>
</evidence>
<evidence type="ECO:0008006" key="5">
    <source>
        <dbReference type="Google" id="ProtNLM"/>
    </source>
</evidence>
<reference evidence="3" key="1">
    <citation type="submission" date="2023-05" db="EMBL/GenBank/DDBJ databases">
        <title>Nepenthes gracilis genome sequencing.</title>
        <authorList>
            <person name="Fukushima K."/>
        </authorList>
    </citation>
    <scope>NUCLEOTIDE SEQUENCE</scope>
    <source>
        <strain evidence="3">SING2019-196</strain>
    </source>
</reference>
<gene>
    <name evidence="3" type="ORF">Nepgr_028369</name>
</gene>
<keyword evidence="4" id="KW-1185">Reference proteome</keyword>
<dbReference type="AlphaFoldDB" id="A0AAD3TCZ5"/>
<dbReference type="EMBL" id="BSYO01000031">
    <property type="protein sequence ID" value="GMH26526.1"/>
    <property type="molecule type" value="Genomic_DNA"/>
</dbReference>
<dbReference type="GO" id="GO:0046872">
    <property type="term" value="F:metal ion binding"/>
    <property type="evidence" value="ECO:0007669"/>
    <property type="project" value="InterPro"/>
</dbReference>
<dbReference type="Pfam" id="PF05193">
    <property type="entry name" value="Peptidase_M16_C"/>
    <property type="match status" value="1"/>
</dbReference>
<protein>
    <recommendedName>
        <fullName evidence="5">Mitochondrial-processing peptidase subunit alpha</fullName>
    </recommendedName>
</protein>
<evidence type="ECO:0000313" key="3">
    <source>
        <dbReference type="EMBL" id="GMH26526.1"/>
    </source>
</evidence>
<dbReference type="PANTHER" id="PTHR11851:SF190">
    <property type="entry name" value="MITOCHONDRIAL-PROCESSING PEPTIDASE SUBUNIT ALPHA"/>
    <property type="match status" value="1"/>
</dbReference>
<evidence type="ECO:0000259" key="2">
    <source>
        <dbReference type="Pfam" id="PF05193"/>
    </source>
</evidence>
<evidence type="ECO:0000259" key="1">
    <source>
        <dbReference type="Pfam" id="PF00675"/>
    </source>
</evidence>
<dbReference type="Proteomes" id="UP001279734">
    <property type="component" value="Unassembled WGS sequence"/>
</dbReference>
<feature type="domain" description="Peptidase M16 N-terminal" evidence="1">
    <location>
        <begin position="1"/>
        <end position="107"/>
    </location>
</feature>
<dbReference type="InterPro" id="IPR011765">
    <property type="entry name" value="Pept_M16_N"/>
</dbReference>
<dbReference type="InterPro" id="IPR007863">
    <property type="entry name" value="Peptidase_M16_C"/>
</dbReference>
<dbReference type="GO" id="GO:0005739">
    <property type="term" value="C:mitochondrion"/>
    <property type="evidence" value="ECO:0007669"/>
    <property type="project" value="TreeGrafter"/>
</dbReference>
<dbReference type="Pfam" id="PF00675">
    <property type="entry name" value="Peptidase_M16"/>
    <property type="match status" value="1"/>
</dbReference>
<feature type="domain" description="Peptidase M16 C-terminal" evidence="2">
    <location>
        <begin position="118"/>
        <end position="160"/>
    </location>
</feature>
<dbReference type="Gene3D" id="3.30.830.10">
    <property type="entry name" value="Metalloenzyme, LuxS/M16 peptidase-like"/>
    <property type="match status" value="1"/>
</dbReference>
<sequence>MAFKSTSNRNHLCIVREVGAIGGSVIASASREQMHYSFDALKTYVPQMVELLVDFVRNPVFLDWVVNEQLQKVRAELGEISNNPQGLLLETLHSVGYYGALANPLLASQAALRRLTDTILEEFINENYSAPTMVLAAYGVEYEELLSIAKPLLFDLSNAPWPIAQGAKTCICWGRLPLLG</sequence>
<dbReference type="PANTHER" id="PTHR11851">
    <property type="entry name" value="METALLOPROTEASE"/>
    <property type="match status" value="1"/>
</dbReference>
<proteinExistence type="predicted"/>
<name>A0AAD3TCZ5_NEPGR</name>
<dbReference type="InterPro" id="IPR011249">
    <property type="entry name" value="Metalloenz_LuxS/M16"/>
</dbReference>
<dbReference type="SUPFAM" id="SSF63411">
    <property type="entry name" value="LuxS/MPP-like metallohydrolase"/>
    <property type="match status" value="1"/>
</dbReference>
<dbReference type="InterPro" id="IPR050361">
    <property type="entry name" value="MPP/UQCRC_Complex"/>
</dbReference>
<organism evidence="3 4">
    <name type="scientific">Nepenthes gracilis</name>
    <name type="common">Slender pitcher plant</name>
    <dbReference type="NCBI Taxonomy" id="150966"/>
    <lineage>
        <taxon>Eukaryota</taxon>
        <taxon>Viridiplantae</taxon>
        <taxon>Streptophyta</taxon>
        <taxon>Embryophyta</taxon>
        <taxon>Tracheophyta</taxon>
        <taxon>Spermatophyta</taxon>
        <taxon>Magnoliopsida</taxon>
        <taxon>eudicotyledons</taxon>
        <taxon>Gunneridae</taxon>
        <taxon>Pentapetalae</taxon>
        <taxon>Caryophyllales</taxon>
        <taxon>Nepenthaceae</taxon>
        <taxon>Nepenthes</taxon>
    </lineage>
</organism>